<accession>A0A6C0HUT4</accession>
<dbReference type="InterPro" id="IPR051706">
    <property type="entry name" value="Glycosyltransferase_domain"/>
</dbReference>
<dbReference type="SUPFAM" id="SSF53448">
    <property type="entry name" value="Nucleotide-diphospho-sugar transferases"/>
    <property type="match status" value="1"/>
</dbReference>
<dbReference type="Pfam" id="PF04488">
    <property type="entry name" value="Gly_transf_sug"/>
    <property type="match status" value="1"/>
</dbReference>
<dbReference type="AlphaFoldDB" id="A0A6C0HUT4"/>
<dbReference type="InterPro" id="IPR029044">
    <property type="entry name" value="Nucleotide-diphossugar_trans"/>
</dbReference>
<name>A0A6C0HUT4_9ZZZZ</name>
<dbReference type="GO" id="GO:0000030">
    <property type="term" value="F:mannosyltransferase activity"/>
    <property type="evidence" value="ECO:0007669"/>
    <property type="project" value="TreeGrafter"/>
</dbReference>
<sequence length="219" mass="25947">MSLTVIQTWKSLEIPQHMYNLIMKMRSHNQNVNNIFFTDKEINIFVKQYFPQYYEIFLNFKYNIQKIDFFRYLIIYYQGGLYLDLDMDIHSSFDTLDRTKCIFPIETKGVEKNDILLGNYAFYAPPKHPFLLHIINLIVDPDITDEEIESAQSTHTDPKEHVYVYFTTGPELVTRAYWSYPDRENILLLEPSGEYKKDCFGDYGRHCSFGSWKGDQGPP</sequence>
<evidence type="ECO:0000313" key="2">
    <source>
        <dbReference type="EMBL" id="QHT83896.1"/>
    </source>
</evidence>
<evidence type="ECO:0000256" key="1">
    <source>
        <dbReference type="ARBA" id="ARBA00022679"/>
    </source>
</evidence>
<dbReference type="PANTHER" id="PTHR32385">
    <property type="entry name" value="MANNOSYL PHOSPHORYLINOSITOL CERAMIDE SYNTHASE"/>
    <property type="match status" value="1"/>
</dbReference>
<proteinExistence type="predicted"/>
<dbReference type="PANTHER" id="PTHR32385:SF15">
    <property type="entry name" value="INOSITOL PHOSPHOCERAMIDE MANNOSYLTRANSFERASE 1"/>
    <property type="match status" value="1"/>
</dbReference>
<dbReference type="InterPro" id="IPR007577">
    <property type="entry name" value="GlycoTrfase_DXD_sugar-bd_CS"/>
</dbReference>
<dbReference type="GO" id="GO:0051999">
    <property type="term" value="P:mannosyl-inositol phosphorylceramide biosynthetic process"/>
    <property type="evidence" value="ECO:0007669"/>
    <property type="project" value="TreeGrafter"/>
</dbReference>
<dbReference type="GO" id="GO:0016020">
    <property type="term" value="C:membrane"/>
    <property type="evidence" value="ECO:0007669"/>
    <property type="project" value="GOC"/>
</dbReference>
<dbReference type="Gene3D" id="3.90.550.20">
    <property type="match status" value="1"/>
</dbReference>
<dbReference type="EMBL" id="MN740013">
    <property type="protein sequence ID" value="QHT83896.1"/>
    <property type="molecule type" value="Genomic_DNA"/>
</dbReference>
<evidence type="ECO:0008006" key="3">
    <source>
        <dbReference type="Google" id="ProtNLM"/>
    </source>
</evidence>
<protein>
    <recommendedName>
        <fullName evidence="3">Glycosyltransferase</fullName>
    </recommendedName>
</protein>
<keyword evidence="1" id="KW-0808">Transferase</keyword>
<organism evidence="2">
    <name type="scientific">viral metagenome</name>
    <dbReference type="NCBI Taxonomy" id="1070528"/>
    <lineage>
        <taxon>unclassified sequences</taxon>
        <taxon>metagenomes</taxon>
        <taxon>organismal metagenomes</taxon>
    </lineage>
</organism>
<reference evidence="2" key="1">
    <citation type="journal article" date="2020" name="Nature">
        <title>Giant virus diversity and host interactions through global metagenomics.</title>
        <authorList>
            <person name="Schulz F."/>
            <person name="Roux S."/>
            <person name="Paez-Espino D."/>
            <person name="Jungbluth S."/>
            <person name="Walsh D.A."/>
            <person name="Denef V.J."/>
            <person name="McMahon K.D."/>
            <person name="Konstantinidis K.T."/>
            <person name="Eloe-Fadrosh E.A."/>
            <person name="Kyrpides N.C."/>
            <person name="Woyke T."/>
        </authorList>
    </citation>
    <scope>NUCLEOTIDE SEQUENCE</scope>
    <source>
        <strain evidence="2">GVMAG-M-3300023184-168</strain>
    </source>
</reference>